<protein>
    <submittedName>
        <fullName evidence="1">16625_t:CDS:1</fullName>
    </submittedName>
</protein>
<evidence type="ECO:0000313" key="2">
    <source>
        <dbReference type="Proteomes" id="UP000789901"/>
    </source>
</evidence>
<name>A0ABN7VW44_GIGMA</name>
<proteinExistence type="predicted"/>
<evidence type="ECO:0000313" key="1">
    <source>
        <dbReference type="EMBL" id="CAG8803117.1"/>
    </source>
</evidence>
<dbReference type="Proteomes" id="UP000789901">
    <property type="component" value="Unassembled WGS sequence"/>
</dbReference>
<dbReference type="EMBL" id="CAJVQB010024001">
    <property type="protein sequence ID" value="CAG8803117.1"/>
    <property type="molecule type" value="Genomic_DNA"/>
</dbReference>
<keyword evidence="2" id="KW-1185">Reference proteome</keyword>
<organism evidence="1 2">
    <name type="scientific">Gigaspora margarita</name>
    <dbReference type="NCBI Taxonomy" id="4874"/>
    <lineage>
        <taxon>Eukaryota</taxon>
        <taxon>Fungi</taxon>
        <taxon>Fungi incertae sedis</taxon>
        <taxon>Mucoromycota</taxon>
        <taxon>Glomeromycotina</taxon>
        <taxon>Glomeromycetes</taxon>
        <taxon>Diversisporales</taxon>
        <taxon>Gigasporaceae</taxon>
        <taxon>Gigaspora</taxon>
    </lineage>
</organism>
<sequence>MELMRDLTNCLKKECDEMKYLIEEREYAIPLKVSDLNTIAIPNSEGLIRRDDASSAIKQMCGGFSFEYPPANGSTTNQITIKNGSTITCKWSTQSGSQVDYVTDMELFMDQGPRQGLIVVLWSDGVKMSQNPTSASVLIYSPSDITLPNTFLARSMANTTSGPK</sequence>
<comment type="caution">
    <text evidence="1">The sequence shown here is derived from an EMBL/GenBank/DDBJ whole genome shotgun (WGS) entry which is preliminary data.</text>
</comment>
<feature type="non-terminal residue" evidence="1">
    <location>
        <position position="164"/>
    </location>
</feature>
<accession>A0ABN7VW44</accession>
<reference evidence="1 2" key="1">
    <citation type="submission" date="2021-06" db="EMBL/GenBank/DDBJ databases">
        <authorList>
            <person name="Kallberg Y."/>
            <person name="Tangrot J."/>
            <person name="Rosling A."/>
        </authorList>
    </citation>
    <scope>NUCLEOTIDE SEQUENCE [LARGE SCALE GENOMIC DNA]</scope>
    <source>
        <strain evidence="1 2">120-4 pot B 10/14</strain>
    </source>
</reference>
<gene>
    <name evidence="1" type="ORF">GMARGA_LOCUS23574</name>
</gene>